<comment type="caution">
    <text evidence="2">The sequence shown here is derived from an EMBL/GenBank/DDBJ whole genome shotgun (WGS) entry which is preliminary data.</text>
</comment>
<accession>A0A0D8ZPX4</accession>
<reference evidence="2 3" key="1">
    <citation type="submission" date="2015-02" db="EMBL/GenBank/DDBJ databases">
        <title>Draft genome of a novel marine cyanobacterium (Chroococcales) isolated from South Atlantic Ocean.</title>
        <authorList>
            <person name="Rigonato J."/>
            <person name="Alvarenga D.O."/>
            <person name="Branco L.H."/>
            <person name="Varani A.M."/>
            <person name="Brandini F.P."/>
            <person name="Fiore M.F."/>
        </authorList>
    </citation>
    <scope>NUCLEOTIDE SEQUENCE [LARGE SCALE GENOMIC DNA]</scope>
    <source>
        <strain evidence="2 3">CENA595</strain>
    </source>
</reference>
<keyword evidence="1" id="KW-0732">Signal</keyword>
<dbReference type="STRING" id="1618023.UH38_18195"/>
<dbReference type="RefSeq" id="WP_045056111.1">
    <property type="nucleotide sequence ID" value="NZ_CAWMDP010000015.1"/>
</dbReference>
<evidence type="ECO:0000313" key="3">
    <source>
        <dbReference type="Proteomes" id="UP000032452"/>
    </source>
</evidence>
<evidence type="ECO:0000256" key="1">
    <source>
        <dbReference type="SAM" id="SignalP"/>
    </source>
</evidence>
<protein>
    <submittedName>
        <fullName evidence="2">Uncharacterized protein</fullName>
    </submittedName>
</protein>
<name>A0A0D8ZPX4_9CYAN</name>
<keyword evidence="3" id="KW-1185">Reference proteome</keyword>
<dbReference type="AlphaFoldDB" id="A0A0D8ZPX4"/>
<sequence>MKKFILFTSLLSSLAVSAVAIAPTKITNQSKLAINGIGSIRVGMTIAEAAKASGTKLVKSGSAPLDTNCDYVRPQSSPKGIGFMVTNGRIARVDVYDNKSITTLSGAKIGDTEARIKALYPRQIKVSPHEYTGYMGGHYLTFVPKDKSDSNYRLVFETDGKRVVNFRAGKLPEVEYVEGCS</sequence>
<dbReference type="EMBL" id="JYON01000023">
    <property type="protein sequence ID" value="KJH70397.1"/>
    <property type="molecule type" value="Genomic_DNA"/>
</dbReference>
<proteinExistence type="predicted"/>
<dbReference type="OrthoDB" id="5193828at2"/>
<dbReference type="PATRIC" id="fig|1618023.3.peg.1073"/>
<gene>
    <name evidence="2" type="ORF">UH38_18195</name>
</gene>
<dbReference type="Proteomes" id="UP000032452">
    <property type="component" value="Unassembled WGS sequence"/>
</dbReference>
<feature type="signal peptide" evidence="1">
    <location>
        <begin position="1"/>
        <end position="18"/>
    </location>
</feature>
<evidence type="ECO:0000313" key="2">
    <source>
        <dbReference type="EMBL" id="KJH70397.1"/>
    </source>
</evidence>
<feature type="chain" id="PRO_5002337303" evidence="1">
    <location>
        <begin position="19"/>
        <end position="181"/>
    </location>
</feature>
<organism evidence="2 3">
    <name type="scientific">Aliterella atlantica CENA595</name>
    <dbReference type="NCBI Taxonomy" id="1618023"/>
    <lineage>
        <taxon>Bacteria</taxon>
        <taxon>Bacillati</taxon>
        <taxon>Cyanobacteriota</taxon>
        <taxon>Cyanophyceae</taxon>
        <taxon>Chroococcidiopsidales</taxon>
        <taxon>Aliterellaceae</taxon>
        <taxon>Aliterella</taxon>
    </lineage>
</organism>